<dbReference type="EMBL" id="JAPFFL010000008">
    <property type="protein sequence ID" value="KAJ6706945.1"/>
    <property type="molecule type" value="Genomic_DNA"/>
</dbReference>
<accession>A0A9Q0QHV1</accession>
<evidence type="ECO:0000313" key="3">
    <source>
        <dbReference type="EMBL" id="KAJ6706945.1"/>
    </source>
</evidence>
<comment type="caution">
    <text evidence="3">The sequence shown here is derived from an EMBL/GenBank/DDBJ whole genome shotgun (WGS) entry which is preliminary data.</text>
</comment>
<dbReference type="OrthoDB" id="434519at2759"/>
<reference evidence="3" key="2">
    <citation type="journal article" date="2023" name="Int. J. Mol. Sci.">
        <title>De Novo Assembly and Annotation of 11 Diverse Shrub Willow (Salix) Genomes Reveals Novel Gene Organization in Sex-Linked Regions.</title>
        <authorList>
            <person name="Hyden B."/>
            <person name="Feng K."/>
            <person name="Yates T.B."/>
            <person name="Jawdy S."/>
            <person name="Cereghino C."/>
            <person name="Smart L.B."/>
            <person name="Muchero W."/>
        </authorList>
    </citation>
    <scope>NUCLEOTIDE SEQUENCE [LARGE SCALE GENOMIC DNA]</scope>
    <source>
        <tissue evidence="3">Shoot tip</tissue>
    </source>
</reference>
<sequence>MVLAGVFCFIAASISSAGGIGGGGLYIPILTIVVGFDLKTASSSSVFMVTGGTIANVMRNLCTRSDKFGGKILVDYDISLLSEPFGIRRSEEKWLWDLENGLVKNEASSKGGGEVEGVKEPLLGV</sequence>
<dbReference type="AlphaFoldDB" id="A0A9Q0QHV1"/>
<dbReference type="GO" id="GO:0031464">
    <property type="term" value="C:Cul4A-RING E3 ubiquitin ligase complex"/>
    <property type="evidence" value="ECO:0007669"/>
    <property type="project" value="TreeGrafter"/>
</dbReference>
<gene>
    <name evidence="3" type="ORF">OIU85_027316</name>
</gene>
<feature type="region of interest" description="Disordered" evidence="2">
    <location>
        <begin position="105"/>
        <end position="125"/>
    </location>
</feature>
<dbReference type="GO" id="GO:0016567">
    <property type="term" value="P:protein ubiquitination"/>
    <property type="evidence" value="ECO:0007669"/>
    <property type="project" value="TreeGrafter"/>
</dbReference>
<keyword evidence="4" id="KW-1185">Reference proteome</keyword>
<evidence type="ECO:0000256" key="1">
    <source>
        <dbReference type="ARBA" id="ARBA00009142"/>
    </source>
</evidence>
<dbReference type="Proteomes" id="UP001151529">
    <property type="component" value="Chromosome 4"/>
</dbReference>
<dbReference type="PANTHER" id="PTHR14255:SF3">
    <property type="entry name" value="SULFITE EXPORTER TAUE_SAFE FAMILY PROTEIN 5-RELATED"/>
    <property type="match status" value="1"/>
</dbReference>
<comment type="similarity">
    <text evidence="1">Belongs to the 4-toluene sulfonate uptake permease (TSUP) (TC 2.A.102) family.</text>
</comment>
<proteinExistence type="inferred from homology"/>
<name>A0A9Q0QHV1_SALVM</name>
<protein>
    <recommendedName>
        <fullName evidence="5">Sulfite exporter TauE/SafE family protein</fullName>
    </recommendedName>
</protein>
<evidence type="ECO:0000256" key="2">
    <source>
        <dbReference type="SAM" id="MobiDB-lite"/>
    </source>
</evidence>
<evidence type="ECO:0000313" key="4">
    <source>
        <dbReference type="Proteomes" id="UP001151529"/>
    </source>
</evidence>
<organism evidence="3 4">
    <name type="scientific">Salix viminalis</name>
    <name type="common">Common osier</name>
    <name type="synonym">Basket willow</name>
    <dbReference type="NCBI Taxonomy" id="40686"/>
    <lineage>
        <taxon>Eukaryota</taxon>
        <taxon>Viridiplantae</taxon>
        <taxon>Streptophyta</taxon>
        <taxon>Embryophyta</taxon>
        <taxon>Tracheophyta</taxon>
        <taxon>Spermatophyta</taxon>
        <taxon>Magnoliopsida</taxon>
        <taxon>eudicotyledons</taxon>
        <taxon>Gunneridae</taxon>
        <taxon>Pentapetalae</taxon>
        <taxon>rosids</taxon>
        <taxon>fabids</taxon>
        <taxon>Malpighiales</taxon>
        <taxon>Salicaceae</taxon>
        <taxon>Saliceae</taxon>
        <taxon>Salix</taxon>
    </lineage>
</organism>
<evidence type="ECO:0008006" key="5">
    <source>
        <dbReference type="Google" id="ProtNLM"/>
    </source>
</evidence>
<dbReference type="PANTHER" id="PTHR14255">
    <property type="entry name" value="CEREBLON"/>
    <property type="match status" value="1"/>
</dbReference>
<reference evidence="3" key="1">
    <citation type="submission" date="2022-11" db="EMBL/GenBank/DDBJ databases">
        <authorList>
            <person name="Hyden B.L."/>
            <person name="Feng K."/>
            <person name="Yates T."/>
            <person name="Jawdy S."/>
            <person name="Smart L.B."/>
            <person name="Muchero W."/>
        </authorList>
    </citation>
    <scope>NUCLEOTIDE SEQUENCE</scope>
    <source>
        <tissue evidence="3">Shoot tip</tissue>
    </source>
</reference>